<dbReference type="InterPro" id="IPR012887">
    <property type="entry name" value="GDP_fucose_pyrophosphorylase"/>
</dbReference>
<accession>A0A7R9A3T4</accession>
<dbReference type="GO" id="GO:0042350">
    <property type="term" value="P:GDP-L-fucose biosynthetic process"/>
    <property type="evidence" value="ECO:0007669"/>
    <property type="project" value="UniProtKB-ARBA"/>
</dbReference>
<gene>
    <name evidence="4" type="ORF">DSTB1V02_LOCUS1824</name>
</gene>
<name>A0A7R9A3T4_9CRUS</name>
<dbReference type="AlphaFoldDB" id="A0A7R9A3T4"/>
<sequence>MSVRDVKQKEATVGLLSRNKDLLLQHCRIHVYEDPPGPRKGGLSTRLPSQLGVGKLFMPMPVAGKTPVLLLNLKLKSLSQVVDVLSPGILITACDDLETFSIEKHDLQLLPEYPSGFVALGHLSPPSIGEGHGEQEYVCTDSVYWFDHTVTRALLPLCPAMKTLTTELQIYGDFLECLGTREDKLYLKSLFDPVRDAELGAEIPEGVLLHTFAVSAGFVTVACHRKDNMKLEVPYEERHSLTFLNKSIAYAEQILTYIAN</sequence>
<keyword evidence="1" id="KW-0808">Transferase</keyword>
<dbReference type="EMBL" id="CAJPEV010000186">
    <property type="protein sequence ID" value="CAG0881979.1"/>
    <property type="molecule type" value="Genomic_DNA"/>
</dbReference>
<keyword evidence="5" id="KW-1185">Reference proteome</keyword>
<evidence type="ECO:0000313" key="4">
    <source>
        <dbReference type="EMBL" id="CAD7241846.1"/>
    </source>
</evidence>
<evidence type="ECO:0000313" key="5">
    <source>
        <dbReference type="Proteomes" id="UP000677054"/>
    </source>
</evidence>
<organism evidence="4">
    <name type="scientific">Darwinula stevensoni</name>
    <dbReference type="NCBI Taxonomy" id="69355"/>
    <lineage>
        <taxon>Eukaryota</taxon>
        <taxon>Metazoa</taxon>
        <taxon>Ecdysozoa</taxon>
        <taxon>Arthropoda</taxon>
        <taxon>Crustacea</taxon>
        <taxon>Oligostraca</taxon>
        <taxon>Ostracoda</taxon>
        <taxon>Podocopa</taxon>
        <taxon>Podocopida</taxon>
        <taxon>Darwinulocopina</taxon>
        <taxon>Darwinuloidea</taxon>
        <taxon>Darwinulidae</taxon>
        <taxon>Darwinula</taxon>
    </lineage>
</organism>
<reference evidence="4" key="1">
    <citation type="submission" date="2020-11" db="EMBL/GenBank/DDBJ databases">
        <authorList>
            <person name="Tran Van P."/>
        </authorList>
    </citation>
    <scope>NUCLEOTIDE SEQUENCE</scope>
</reference>
<evidence type="ECO:0000259" key="3">
    <source>
        <dbReference type="Pfam" id="PF07959"/>
    </source>
</evidence>
<protein>
    <recommendedName>
        <fullName evidence="3">GDP-fucose pyrophosphorylase domain-containing protein</fullName>
    </recommendedName>
</protein>
<dbReference type="PANTHER" id="PTHR15045:SF1">
    <property type="entry name" value="FUCOSE-1-PHOSPHATE GUANYLYLTRANSFERASE"/>
    <property type="match status" value="1"/>
</dbReference>
<dbReference type="GO" id="GO:0000166">
    <property type="term" value="F:nucleotide binding"/>
    <property type="evidence" value="ECO:0007669"/>
    <property type="project" value="UniProtKB-KW"/>
</dbReference>
<proteinExistence type="predicted"/>
<keyword evidence="2" id="KW-0547">Nucleotide-binding</keyword>
<evidence type="ECO:0000256" key="2">
    <source>
        <dbReference type="ARBA" id="ARBA00022741"/>
    </source>
</evidence>
<dbReference type="PANTHER" id="PTHR15045">
    <property type="entry name" value="FUCOSE-1-PHOSPHATE GUANYLYLTRANSFERASE"/>
    <property type="match status" value="1"/>
</dbReference>
<dbReference type="OrthoDB" id="10062280at2759"/>
<evidence type="ECO:0000256" key="1">
    <source>
        <dbReference type="ARBA" id="ARBA00022679"/>
    </source>
</evidence>
<feature type="domain" description="GDP-fucose pyrophosphorylase" evidence="3">
    <location>
        <begin position="40"/>
        <end position="133"/>
    </location>
</feature>
<dbReference type="Proteomes" id="UP000677054">
    <property type="component" value="Unassembled WGS sequence"/>
</dbReference>
<dbReference type="Pfam" id="PF07959">
    <property type="entry name" value="Fucose_pyrophosphorylase"/>
    <property type="match status" value="1"/>
</dbReference>
<dbReference type="EMBL" id="LR899703">
    <property type="protein sequence ID" value="CAD7241846.1"/>
    <property type="molecule type" value="Genomic_DNA"/>
</dbReference>
<dbReference type="GO" id="GO:0016772">
    <property type="term" value="F:transferase activity, transferring phosphorus-containing groups"/>
    <property type="evidence" value="ECO:0007669"/>
    <property type="project" value="InterPro"/>
</dbReference>